<feature type="region of interest" description="Disordered" evidence="1">
    <location>
        <begin position="1"/>
        <end position="22"/>
    </location>
</feature>
<evidence type="ECO:0000256" key="1">
    <source>
        <dbReference type="SAM" id="MobiDB-lite"/>
    </source>
</evidence>
<accession>A0A8H5XEE1</accession>
<dbReference type="AlphaFoldDB" id="A0A8H5XEE1"/>
<evidence type="ECO:0000313" key="4">
    <source>
        <dbReference type="Proteomes" id="UP000572754"/>
    </source>
</evidence>
<proteinExistence type="predicted"/>
<evidence type="ECO:0000259" key="2">
    <source>
        <dbReference type="Pfam" id="PF26053"/>
    </source>
</evidence>
<evidence type="ECO:0000313" key="3">
    <source>
        <dbReference type="EMBL" id="KAF5691997.1"/>
    </source>
</evidence>
<name>A0A8H5XEE1_FUSCI</name>
<comment type="caution">
    <text evidence="3">The sequence shown here is derived from an EMBL/GenBank/DDBJ whole genome shotgun (WGS) entry which is preliminary data.</text>
</comment>
<reference evidence="4" key="1">
    <citation type="journal article" date="2020" name="BMC Genomics">
        <title>Correction to: Identification and distribution of gene clusters required for synthesis of sphingolipid metabolism inhibitors in diverse species of the filamentous fungus Fusarium.</title>
        <authorList>
            <person name="Kim H.S."/>
            <person name="Lohmar J.M."/>
            <person name="Busman M."/>
            <person name="Brown D.W."/>
            <person name="Naumann T.A."/>
            <person name="Divon H.H."/>
            <person name="Lysoe E."/>
            <person name="Uhlig S."/>
            <person name="Proctor R.H."/>
        </authorList>
    </citation>
    <scope>NUCLEOTIDE SEQUENCE [LARGE SCALE GENOMIC DNA]</scope>
    <source>
        <strain evidence="4">NRRL 25331</strain>
    </source>
</reference>
<gene>
    <name evidence="3" type="ORF">FCIRC_183</name>
</gene>
<dbReference type="InterPro" id="IPR058329">
    <property type="entry name" value="Arp1_N"/>
</dbReference>
<keyword evidence="4" id="KW-1185">Reference proteome</keyword>
<dbReference type="EMBL" id="JAAQPE010000010">
    <property type="protein sequence ID" value="KAF5691997.1"/>
    <property type="molecule type" value="Genomic_DNA"/>
</dbReference>
<reference evidence="3 4" key="2">
    <citation type="submission" date="2020-05" db="EMBL/GenBank/DDBJ databases">
        <title>Identification and distribution of gene clusters putatively required for synthesis of sphingolipid metabolism inhibitors in phylogenetically diverse species of the filamentous fungus Fusarium.</title>
        <authorList>
            <person name="Kim H.-S."/>
            <person name="Busman M."/>
            <person name="Brown D.W."/>
            <person name="Divon H."/>
            <person name="Uhlig S."/>
            <person name="Proctor R.H."/>
        </authorList>
    </citation>
    <scope>NUCLEOTIDE SEQUENCE [LARGE SCALE GENOMIC DNA]</scope>
    <source>
        <strain evidence="3 4">NRRL 25331</strain>
    </source>
</reference>
<dbReference type="Proteomes" id="UP000572754">
    <property type="component" value="Unassembled WGS sequence"/>
</dbReference>
<protein>
    <submittedName>
        <fullName evidence="3">Amidase</fullName>
    </submittedName>
</protein>
<sequence length="404" mass="44975">MPIEPPSGDGPVLTDNSHSQCSHSSSSYDTTFLPSSVAVLPSGSFYFDYSEQVGTFVGSLGVLIDHLTVILLTQSVAYLSVQELGDILHRFHQIDDVWDSHFLSFVVFTHRGTVNPIKPRLPEGLADRLQSLGTSCLGPLVDQSKLELDALTEGPYFATATGLLPVRKLFPDTPAAFAASLVQSQYQTHEKPLNDLKIGIKENIDIACATTLASSLAYGKLLLQEIEPGHMFTVEDGRELEIYDKAVEALEKVLGVTRCNVDFHQERKRSRSNSEAFTEYSKETLYYYIVCNMTEQHFSTLQAKRHEFQAFIEGIFGNNIIITTSFKFGEPDRRDEYRPEHLWLAGQPEIVLPMSQREESLGFIAFPIGSPGMDMQIADITDKLLTELGIPQAVLTGRSPFDME</sequence>
<dbReference type="Pfam" id="PF26053">
    <property type="entry name" value="DUF8016"/>
    <property type="match status" value="1"/>
</dbReference>
<organism evidence="3 4">
    <name type="scientific">Fusarium circinatum</name>
    <name type="common">Pitch canker fungus</name>
    <name type="synonym">Gibberella circinata</name>
    <dbReference type="NCBI Taxonomy" id="48490"/>
    <lineage>
        <taxon>Eukaryota</taxon>
        <taxon>Fungi</taxon>
        <taxon>Dikarya</taxon>
        <taxon>Ascomycota</taxon>
        <taxon>Pezizomycotina</taxon>
        <taxon>Sordariomycetes</taxon>
        <taxon>Hypocreomycetidae</taxon>
        <taxon>Hypocreales</taxon>
        <taxon>Nectriaceae</taxon>
        <taxon>Fusarium</taxon>
        <taxon>Fusarium fujikuroi species complex</taxon>
    </lineage>
</organism>
<feature type="domain" description="Scytalone dehydratase-like protein Arp1 N-terminal" evidence="2">
    <location>
        <begin position="67"/>
        <end position="161"/>
    </location>
</feature>